<reference evidence="1 2" key="1">
    <citation type="submission" date="2018-08" db="EMBL/GenBank/DDBJ databases">
        <title>A genome reference for cultivated species of the human gut microbiota.</title>
        <authorList>
            <person name="Zou Y."/>
            <person name="Xue W."/>
            <person name="Luo G."/>
        </authorList>
    </citation>
    <scope>NUCLEOTIDE SEQUENCE [LARGE SCALE GENOMIC DNA]</scope>
    <source>
        <strain evidence="1 2">AF14-23</strain>
    </source>
</reference>
<evidence type="ECO:0000313" key="2">
    <source>
        <dbReference type="Proteomes" id="UP000265828"/>
    </source>
</evidence>
<dbReference type="Proteomes" id="UP000265828">
    <property type="component" value="Unassembled WGS sequence"/>
</dbReference>
<gene>
    <name evidence="1" type="ORF">DWW07_18525</name>
</gene>
<name>A0A395X3Z4_9FIRM</name>
<sequence>MRRTGIITTDSENQKRSSWILIKNLINFRKKCRNLMLRCSTISVIIKISPSFQKRMTEIFRPAYSCSNQSTIS</sequence>
<evidence type="ECO:0000313" key="1">
    <source>
        <dbReference type="EMBL" id="RGV60038.1"/>
    </source>
</evidence>
<organism evidence="1 2">
    <name type="scientific">Blautia obeum</name>
    <dbReference type="NCBI Taxonomy" id="40520"/>
    <lineage>
        <taxon>Bacteria</taxon>
        <taxon>Bacillati</taxon>
        <taxon>Bacillota</taxon>
        <taxon>Clostridia</taxon>
        <taxon>Lachnospirales</taxon>
        <taxon>Lachnospiraceae</taxon>
        <taxon>Blautia</taxon>
    </lineage>
</organism>
<protein>
    <submittedName>
        <fullName evidence="1">Uncharacterized protein</fullName>
    </submittedName>
</protein>
<proteinExistence type="predicted"/>
<comment type="caution">
    <text evidence="1">The sequence shown here is derived from an EMBL/GenBank/DDBJ whole genome shotgun (WGS) entry which is preliminary data.</text>
</comment>
<accession>A0A395X3Z4</accession>
<dbReference type="AlphaFoldDB" id="A0A395X3Z4"/>
<dbReference type="EMBL" id="QRZI01000029">
    <property type="protein sequence ID" value="RGV60038.1"/>
    <property type="molecule type" value="Genomic_DNA"/>
</dbReference>